<name>A0ACB5TWW9_CANBO</name>
<reference evidence="1" key="1">
    <citation type="submission" date="2023-04" db="EMBL/GenBank/DDBJ databases">
        <title>Candida boidinii NBRC 1967.</title>
        <authorList>
            <person name="Ichikawa N."/>
            <person name="Sato H."/>
            <person name="Tonouchi N."/>
        </authorList>
    </citation>
    <scope>NUCLEOTIDE SEQUENCE</scope>
    <source>
        <strain evidence="1">NBRC 1967</strain>
    </source>
</reference>
<keyword evidence="2" id="KW-1185">Reference proteome</keyword>
<proteinExistence type="predicted"/>
<comment type="caution">
    <text evidence="1">The sequence shown here is derived from an EMBL/GenBank/DDBJ whole genome shotgun (WGS) entry which is preliminary data.</text>
</comment>
<sequence>MPRIRRVNNGKYNDFEDISEGDQFIDSSEQEDLINKFNKDLPFSRRRKALTENDRKLIKLAKIIQVIFVFINLLLIIIPYYRKGLNAFVSFLSAFSFLFSTVNIQLQFVNFNNSESTAVRRLIDKHIIPIMDKYNIDSCRLVRINLILSVAIMVLKFLMRILLNPINTVTTLDLIYLLPILIATGIYITVNDIKVIDSEIEELENLKYDYKEA</sequence>
<gene>
    <name evidence="1" type="ORF">Cboi01_000426900</name>
</gene>
<protein>
    <submittedName>
        <fullName evidence="1">Unnamed protein product</fullName>
    </submittedName>
</protein>
<dbReference type="EMBL" id="BSXV01002678">
    <property type="protein sequence ID" value="GME96433.1"/>
    <property type="molecule type" value="Genomic_DNA"/>
</dbReference>
<dbReference type="Proteomes" id="UP001165101">
    <property type="component" value="Unassembled WGS sequence"/>
</dbReference>
<evidence type="ECO:0000313" key="2">
    <source>
        <dbReference type="Proteomes" id="UP001165101"/>
    </source>
</evidence>
<evidence type="ECO:0000313" key="1">
    <source>
        <dbReference type="EMBL" id="GME96433.1"/>
    </source>
</evidence>
<organism evidence="1 2">
    <name type="scientific">Candida boidinii</name>
    <name type="common">Yeast</name>
    <dbReference type="NCBI Taxonomy" id="5477"/>
    <lineage>
        <taxon>Eukaryota</taxon>
        <taxon>Fungi</taxon>
        <taxon>Dikarya</taxon>
        <taxon>Ascomycota</taxon>
        <taxon>Saccharomycotina</taxon>
        <taxon>Pichiomycetes</taxon>
        <taxon>Pichiales</taxon>
        <taxon>Pichiaceae</taxon>
        <taxon>Ogataea</taxon>
        <taxon>Ogataea/Candida clade</taxon>
    </lineage>
</organism>
<accession>A0ACB5TWW9</accession>